<sequence length="271" mass="30177">MTHYAIGDVQGCLDPLLALLDKIHFNPTNDTLWFAGDLVNRGPKSLETLRFIHSLGDQARVVLGNHDLHLLALWCGSGKSHKSDTIEEIVQAPDADVLIDWLRAQPLALELPAVLPTGQRGLMVHAGILPQWSFDNALAFSDEVQAVLAGPDWKSFMAELYGNKPEYWDFSLTGFDRLRVIVNVCTRLRMLYADGKIDFKYKEDPAVAPEGLHPWFEYPGERGEDLILFGHWSTLNKVQNSAGYCLDTGCVWGGHLTALQLDTLELTQVPA</sequence>
<organism evidence="10 11">
    <name type="scientific">Limnobacter litoralis</name>
    <dbReference type="NCBI Taxonomy" id="481366"/>
    <lineage>
        <taxon>Bacteria</taxon>
        <taxon>Pseudomonadati</taxon>
        <taxon>Pseudomonadota</taxon>
        <taxon>Betaproteobacteria</taxon>
        <taxon>Burkholderiales</taxon>
        <taxon>Burkholderiaceae</taxon>
        <taxon>Limnobacter</taxon>
    </lineage>
</organism>
<evidence type="ECO:0000256" key="8">
    <source>
        <dbReference type="ARBA" id="ARBA00049417"/>
    </source>
</evidence>
<dbReference type="InterPro" id="IPR029052">
    <property type="entry name" value="Metallo-depent_PP-like"/>
</dbReference>
<comment type="function">
    <text evidence="1">Hydrolyzes diadenosine 5',5'''-P1,P4-tetraphosphate to yield ADP.</text>
</comment>
<dbReference type="Pfam" id="PF00149">
    <property type="entry name" value="Metallophos"/>
    <property type="match status" value="1"/>
</dbReference>
<comment type="catalytic activity">
    <reaction evidence="8">
        <text>P(1),P(4)-bis(5'-adenosyl) tetraphosphate + H2O = 2 ADP + 2 H(+)</text>
        <dbReference type="Rhea" id="RHEA:24252"/>
        <dbReference type="ChEBI" id="CHEBI:15377"/>
        <dbReference type="ChEBI" id="CHEBI:15378"/>
        <dbReference type="ChEBI" id="CHEBI:58141"/>
        <dbReference type="ChEBI" id="CHEBI:456216"/>
        <dbReference type="EC" id="3.6.1.41"/>
    </reaction>
</comment>
<reference evidence="11" key="1">
    <citation type="journal article" date="2019" name="Int. J. Syst. Evol. Microbiol.">
        <title>The Global Catalogue of Microorganisms (GCM) 10K type strain sequencing project: providing services to taxonomists for standard genome sequencing and annotation.</title>
        <authorList>
            <consortium name="The Broad Institute Genomics Platform"/>
            <consortium name="The Broad Institute Genome Sequencing Center for Infectious Disease"/>
            <person name="Wu L."/>
            <person name="Ma J."/>
        </authorList>
    </citation>
    <scope>NUCLEOTIDE SEQUENCE [LARGE SCALE GENOMIC DNA]</scope>
    <source>
        <strain evidence="11">NBRC 105857</strain>
    </source>
</reference>
<evidence type="ECO:0000256" key="7">
    <source>
        <dbReference type="ARBA" id="ARBA00033210"/>
    </source>
</evidence>
<dbReference type="InterPro" id="IPR004617">
    <property type="entry name" value="ApaH"/>
</dbReference>
<accession>A0ABQ5YLJ7</accession>
<evidence type="ECO:0000256" key="1">
    <source>
        <dbReference type="ARBA" id="ARBA00003413"/>
    </source>
</evidence>
<dbReference type="SUPFAM" id="SSF56300">
    <property type="entry name" value="Metallo-dependent phosphatases"/>
    <property type="match status" value="1"/>
</dbReference>
<dbReference type="RefSeq" id="WP_284279258.1">
    <property type="nucleotide sequence ID" value="NZ_BSOJ01000001.1"/>
</dbReference>
<gene>
    <name evidence="10" type="primary">apaH</name>
    <name evidence="10" type="ORF">GCM10007875_00610</name>
</gene>
<evidence type="ECO:0000313" key="11">
    <source>
        <dbReference type="Proteomes" id="UP001156664"/>
    </source>
</evidence>
<keyword evidence="11" id="KW-1185">Reference proteome</keyword>
<evidence type="ECO:0000256" key="6">
    <source>
        <dbReference type="ARBA" id="ARBA00032248"/>
    </source>
</evidence>
<name>A0ABQ5YLJ7_9BURK</name>
<keyword evidence="4" id="KW-0378">Hydrolase</keyword>
<dbReference type="PANTHER" id="PTHR40942:SF4">
    <property type="entry name" value="CYTOCHROME C5"/>
    <property type="match status" value="1"/>
</dbReference>
<dbReference type="Proteomes" id="UP001156664">
    <property type="component" value="Unassembled WGS sequence"/>
</dbReference>
<dbReference type="EC" id="3.6.1.41" evidence="3"/>
<dbReference type="PANTHER" id="PTHR40942">
    <property type="match status" value="1"/>
</dbReference>
<proteinExistence type="inferred from homology"/>
<dbReference type="EMBL" id="BSOJ01000001">
    <property type="protein sequence ID" value="GLR24974.1"/>
    <property type="molecule type" value="Genomic_DNA"/>
</dbReference>
<evidence type="ECO:0000256" key="5">
    <source>
        <dbReference type="ARBA" id="ARBA00031248"/>
    </source>
</evidence>
<evidence type="ECO:0000256" key="4">
    <source>
        <dbReference type="ARBA" id="ARBA00022801"/>
    </source>
</evidence>
<feature type="domain" description="Calcineurin-like phosphoesterase" evidence="9">
    <location>
        <begin position="4"/>
        <end position="231"/>
    </location>
</feature>
<dbReference type="PIRSF" id="PIRSF000903">
    <property type="entry name" value="B5n-ttraPtase_sm"/>
    <property type="match status" value="1"/>
</dbReference>
<comment type="caution">
    <text evidence="10">The sequence shown here is derived from an EMBL/GenBank/DDBJ whole genome shotgun (WGS) entry which is preliminary data.</text>
</comment>
<comment type="similarity">
    <text evidence="2">Belongs to the Ap4A hydrolase family.</text>
</comment>
<evidence type="ECO:0000313" key="10">
    <source>
        <dbReference type="EMBL" id="GLR24974.1"/>
    </source>
</evidence>
<protein>
    <recommendedName>
        <fullName evidence="3">bis(5'-nucleosyl)-tetraphosphatase (symmetrical)</fullName>
        <ecNumber evidence="3">3.6.1.41</ecNumber>
    </recommendedName>
    <alternativeName>
        <fullName evidence="6">Ap4A hydrolase</fullName>
    </alternativeName>
    <alternativeName>
        <fullName evidence="5">Diadenosine 5',5'''-P1,P4-tetraphosphate pyrophosphohydrolase</fullName>
    </alternativeName>
    <alternativeName>
        <fullName evidence="7">Diadenosine tetraphosphatase</fullName>
    </alternativeName>
</protein>
<dbReference type="NCBIfam" id="NF001204">
    <property type="entry name" value="PRK00166.1"/>
    <property type="match status" value="1"/>
</dbReference>
<dbReference type="NCBIfam" id="TIGR00668">
    <property type="entry name" value="apaH"/>
    <property type="match status" value="1"/>
</dbReference>
<dbReference type="Gene3D" id="3.60.21.10">
    <property type="match status" value="1"/>
</dbReference>
<evidence type="ECO:0000256" key="3">
    <source>
        <dbReference type="ARBA" id="ARBA00012506"/>
    </source>
</evidence>
<dbReference type="InterPro" id="IPR004843">
    <property type="entry name" value="Calcineurin-like_PHP"/>
</dbReference>
<dbReference type="CDD" id="cd07422">
    <property type="entry name" value="MPP_ApaH"/>
    <property type="match status" value="1"/>
</dbReference>
<evidence type="ECO:0000256" key="2">
    <source>
        <dbReference type="ARBA" id="ARBA00005419"/>
    </source>
</evidence>
<evidence type="ECO:0000259" key="9">
    <source>
        <dbReference type="Pfam" id="PF00149"/>
    </source>
</evidence>